<keyword evidence="10" id="KW-0325">Glycoprotein</keyword>
<evidence type="ECO:0000256" key="6">
    <source>
        <dbReference type="ARBA" id="ARBA00022968"/>
    </source>
</evidence>
<dbReference type="CDD" id="cd23963">
    <property type="entry name" value="GT29_ST8SIA"/>
    <property type="match status" value="1"/>
</dbReference>
<reference evidence="13" key="1">
    <citation type="submission" date="2025-08" db="UniProtKB">
        <authorList>
            <consortium name="RefSeq"/>
        </authorList>
    </citation>
    <scope>IDENTIFICATION</scope>
    <source>
        <tissue evidence="13">Gonad</tissue>
    </source>
</reference>
<dbReference type="GeneID" id="109467304"/>
<keyword evidence="3" id="KW-0328">Glycosyltransferase</keyword>
<keyword evidence="12" id="KW-1185">Reference proteome</keyword>
<dbReference type="PANTHER" id="PTHR11987:SF53">
    <property type="entry name" value="ALPHA-2,8-SIALYLTRANSFERASE 8F-LIKE"/>
    <property type="match status" value="1"/>
</dbReference>
<dbReference type="Pfam" id="PF00777">
    <property type="entry name" value="Glyco_transf_29"/>
    <property type="match status" value="1"/>
</dbReference>
<sequence length="238" mass="27070">MEENEAKCSGGKQCLTRTPVGHYHTCAIVGNSGILLDSNCGNEIDCFDYVIRMNMAPSKNYEKDVGTKTNMAFLNFVLAKNLLGKLSDNTKREEVLESLSYLKHGVLCYVKAFTDRVKESLRALDTTLAQSNMNISVTYSMQYLPYHTTRVLRPLVPNLTFPTSGLMAYILGTTFCDVITLYGFYPFTTDMRNRTLSYHYYDHIPVDHKTRHHFNIEYEFLTSLHKNGALRLVSDICG</sequence>
<keyword evidence="4" id="KW-0808">Transferase</keyword>
<keyword evidence="8" id="KW-0333">Golgi apparatus</keyword>
<keyword evidence="5 11" id="KW-0812">Transmembrane</keyword>
<dbReference type="InterPro" id="IPR001675">
    <property type="entry name" value="Glyco_trans_29"/>
</dbReference>
<keyword evidence="9 11" id="KW-0472">Membrane</keyword>
<evidence type="ECO:0000313" key="12">
    <source>
        <dbReference type="Proteomes" id="UP000515135"/>
    </source>
</evidence>
<evidence type="ECO:0000256" key="1">
    <source>
        <dbReference type="ARBA" id="ARBA00004323"/>
    </source>
</evidence>
<evidence type="ECO:0000256" key="9">
    <source>
        <dbReference type="ARBA" id="ARBA00023136"/>
    </source>
</evidence>
<dbReference type="RefSeq" id="XP_019620805.1">
    <property type="nucleotide sequence ID" value="XM_019765246.1"/>
</dbReference>
<dbReference type="InterPro" id="IPR050943">
    <property type="entry name" value="Glycosyltr_29_Sialyltrsf"/>
</dbReference>
<dbReference type="GO" id="GO:0003828">
    <property type="term" value="F:alpha-N-acetylneuraminate alpha-2,8-sialyltransferase activity"/>
    <property type="evidence" value="ECO:0007669"/>
    <property type="project" value="TreeGrafter"/>
</dbReference>
<dbReference type="InterPro" id="IPR038578">
    <property type="entry name" value="GT29-like_sf"/>
</dbReference>
<dbReference type="KEGG" id="bbel:109467304"/>
<evidence type="ECO:0000256" key="3">
    <source>
        <dbReference type="ARBA" id="ARBA00022676"/>
    </source>
</evidence>
<evidence type="ECO:0000256" key="8">
    <source>
        <dbReference type="ARBA" id="ARBA00023034"/>
    </source>
</evidence>
<evidence type="ECO:0000256" key="11">
    <source>
        <dbReference type="SAM" id="Phobius"/>
    </source>
</evidence>
<evidence type="ECO:0000313" key="13">
    <source>
        <dbReference type="RefSeq" id="XP_019620805.1"/>
    </source>
</evidence>
<protein>
    <submittedName>
        <fullName evidence="13">Alpha-2,8-sialyltransferase 8B-like</fullName>
    </submittedName>
</protein>
<dbReference type="Gene3D" id="3.90.1480.20">
    <property type="entry name" value="Glycosyl transferase family 29"/>
    <property type="match status" value="1"/>
</dbReference>
<comment type="similarity">
    <text evidence="2">Belongs to the glycosyltransferase 29 family.</text>
</comment>
<evidence type="ECO:0000256" key="10">
    <source>
        <dbReference type="ARBA" id="ARBA00023180"/>
    </source>
</evidence>
<dbReference type="AlphaFoldDB" id="A0A6P4XVX3"/>
<dbReference type="OrthoDB" id="10264956at2759"/>
<comment type="subcellular location">
    <subcellularLocation>
        <location evidence="1">Golgi apparatus membrane</location>
        <topology evidence="1">Single-pass type II membrane protein</topology>
    </subcellularLocation>
</comment>
<dbReference type="PANTHER" id="PTHR11987">
    <property type="entry name" value="ALPHA-2,8-SIALYLTRANSFERASE"/>
    <property type="match status" value="1"/>
</dbReference>
<gene>
    <name evidence="13" type="primary">LOC109467304</name>
</gene>
<dbReference type="Proteomes" id="UP000515135">
    <property type="component" value="Unplaced"/>
</dbReference>
<evidence type="ECO:0000256" key="7">
    <source>
        <dbReference type="ARBA" id="ARBA00022989"/>
    </source>
</evidence>
<evidence type="ECO:0000256" key="4">
    <source>
        <dbReference type="ARBA" id="ARBA00022679"/>
    </source>
</evidence>
<keyword evidence="6" id="KW-0735">Signal-anchor</keyword>
<accession>A0A6P4XVX3</accession>
<name>A0A6P4XVX3_BRABE</name>
<organism evidence="12 13">
    <name type="scientific">Branchiostoma belcheri</name>
    <name type="common">Amphioxus</name>
    <dbReference type="NCBI Taxonomy" id="7741"/>
    <lineage>
        <taxon>Eukaryota</taxon>
        <taxon>Metazoa</taxon>
        <taxon>Chordata</taxon>
        <taxon>Cephalochordata</taxon>
        <taxon>Leptocardii</taxon>
        <taxon>Amphioxiformes</taxon>
        <taxon>Branchiostomatidae</taxon>
        <taxon>Branchiostoma</taxon>
    </lineage>
</organism>
<evidence type="ECO:0000256" key="2">
    <source>
        <dbReference type="ARBA" id="ARBA00006003"/>
    </source>
</evidence>
<dbReference type="GO" id="GO:0006491">
    <property type="term" value="P:N-glycan processing"/>
    <property type="evidence" value="ECO:0007669"/>
    <property type="project" value="TreeGrafter"/>
</dbReference>
<proteinExistence type="inferred from homology"/>
<evidence type="ECO:0000256" key="5">
    <source>
        <dbReference type="ARBA" id="ARBA00022692"/>
    </source>
</evidence>
<dbReference type="GO" id="GO:0009311">
    <property type="term" value="P:oligosaccharide metabolic process"/>
    <property type="evidence" value="ECO:0007669"/>
    <property type="project" value="TreeGrafter"/>
</dbReference>
<feature type="transmembrane region" description="Helical" evidence="11">
    <location>
        <begin position="166"/>
        <end position="185"/>
    </location>
</feature>
<dbReference type="GO" id="GO:0000139">
    <property type="term" value="C:Golgi membrane"/>
    <property type="evidence" value="ECO:0007669"/>
    <property type="project" value="UniProtKB-SubCell"/>
</dbReference>
<keyword evidence="7 11" id="KW-1133">Transmembrane helix</keyword>